<protein>
    <submittedName>
        <fullName evidence="1">Uncharacterized protein</fullName>
    </submittedName>
</protein>
<evidence type="ECO:0000313" key="1">
    <source>
        <dbReference type="EMBL" id="CAJ2628996.1"/>
    </source>
</evidence>
<organism evidence="1 2">
    <name type="scientific">Trifolium pratense</name>
    <name type="common">Red clover</name>
    <dbReference type="NCBI Taxonomy" id="57577"/>
    <lineage>
        <taxon>Eukaryota</taxon>
        <taxon>Viridiplantae</taxon>
        <taxon>Streptophyta</taxon>
        <taxon>Embryophyta</taxon>
        <taxon>Tracheophyta</taxon>
        <taxon>Spermatophyta</taxon>
        <taxon>Magnoliopsida</taxon>
        <taxon>eudicotyledons</taxon>
        <taxon>Gunneridae</taxon>
        <taxon>Pentapetalae</taxon>
        <taxon>rosids</taxon>
        <taxon>fabids</taxon>
        <taxon>Fabales</taxon>
        <taxon>Fabaceae</taxon>
        <taxon>Papilionoideae</taxon>
        <taxon>50 kb inversion clade</taxon>
        <taxon>NPAAA clade</taxon>
        <taxon>Hologalegina</taxon>
        <taxon>IRL clade</taxon>
        <taxon>Trifolieae</taxon>
        <taxon>Trifolium</taxon>
    </lineage>
</organism>
<gene>
    <name evidence="1" type="ORF">MILVUS5_LOCUS1078</name>
</gene>
<accession>A0ACB0IAF0</accession>
<dbReference type="EMBL" id="CASHSV030000001">
    <property type="protein sequence ID" value="CAJ2628996.1"/>
    <property type="molecule type" value="Genomic_DNA"/>
</dbReference>
<name>A0ACB0IAF0_TRIPR</name>
<proteinExistence type="predicted"/>
<evidence type="ECO:0000313" key="2">
    <source>
        <dbReference type="Proteomes" id="UP001177021"/>
    </source>
</evidence>
<dbReference type="Proteomes" id="UP001177021">
    <property type="component" value="Unassembled WGS sequence"/>
</dbReference>
<keyword evidence="2" id="KW-1185">Reference proteome</keyword>
<reference evidence="1" key="1">
    <citation type="submission" date="2023-10" db="EMBL/GenBank/DDBJ databases">
        <authorList>
            <person name="Rodriguez Cubillos JULIANA M."/>
            <person name="De Vega J."/>
        </authorList>
    </citation>
    <scope>NUCLEOTIDE SEQUENCE</scope>
</reference>
<sequence length="186" mass="21316">MKNGKHFNLLLTGLRTFCVSSSHRLARLSPHLSLSWVCWSFVQIYNELCDIGKPPPVIDAEELQKDPEATLRGLCNDLEIPFQPSMLSWEAGPKPIYGLWAPSWYNNAHKYTGFKEQRKYPEPFPFSLYDLLEQSLPLYNMLRRHVKNKTSLLSSPLPPPDLPVPANEKLLAWVGDEIVTRDNVKV</sequence>
<comment type="caution">
    <text evidence="1">The sequence shown here is derived from an EMBL/GenBank/DDBJ whole genome shotgun (WGS) entry which is preliminary data.</text>
</comment>